<protein>
    <submittedName>
        <fullName evidence="1">Uncharacterized protein</fullName>
    </submittedName>
</protein>
<sequence length="127" mass="14422">MYVVHTLFDLERFRNFSNDVLDPAEKVAEFGWDKRCKAKTLSLIDLVFPVQSCFSRLWKLVPMQLIALHITWLLSRLPKYAQTQDCFAQVGGSLVDACVVYSVSPGIDGRDGGADDIVRKTEELRIK</sequence>
<dbReference type="EMBL" id="AVOT02055489">
    <property type="protein sequence ID" value="MBW0550014.1"/>
    <property type="molecule type" value="Genomic_DNA"/>
</dbReference>
<evidence type="ECO:0000313" key="2">
    <source>
        <dbReference type="Proteomes" id="UP000765509"/>
    </source>
</evidence>
<dbReference type="AlphaFoldDB" id="A0A9Q3IU68"/>
<reference evidence="1" key="1">
    <citation type="submission" date="2021-03" db="EMBL/GenBank/DDBJ databases">
        <title>Draft genome sequence of rust myrtle Austropuccinia psidii MF-1, a brazilian biotype.</title>
        <authorList>
            <person name="Quecine M.C."/>
            <person name="Pachon D.M.R."/>
            <person name="Bonatelli M.L."/>
            <person name="Correr F.H."/>
            <person name="Franceschini L.M."/>
            <person name="Leite T.F."/>
            <person name="Margarido G.R.A."/>
            <person name="Almeida C.A."/>
            <person name="Ferrarezi J.A."/>
            <person name="Labate C.A."/>
        </authorList>
    </citation>
    <scope>NUCLEOTIDE SEQUENCE</scope>
    <source>
        <strain evidence="1">MF-1</strain>
    </source>
</reference>
<gene>
    <name evidence="1" type="ORF">O181_089729</name>
</gene>
<evidence type="ECO:0000313" key="1">
    <source>
        <dbReference type="EMBL" id="MBW0550014.1"/>
    </source>
</evidence>
<organism evidence="1 2">
    <name type="scientific">Austropuccinia psidii MF-1</name>
    <dbReference type="NCBI Taxonomy" id="1389203"/>
    <lineage>
        <taxon>Eukaryota</taxon>
        <taxon>Fungi</taxon>
        <taxon>Dikarya</taxon>
        <taxon>Basidiomycota</taxon>
        <taxon>Pucciniomycotina</taxon>
        <taxon>Pucciniomycetes</taxon>
        <taxon>Pucciniales</taxon>
        <taxon>Sphaerophragmiaceae</taxon>
        <taxon>Austropuccinia</taxon>
    </lineage>
</organism>
<keyword evidence="2" id="KW-1185">Reference proteome</keyword>
<comment type="caution">
    <text evidence="1">The sequence shown here is derived from an EMBL/GenBank/DDBJ whole genome shotgun (WGS) entry which is preliminary data.</text>
</comment>
<accession>A0A9Q3IU68</accession>
<proteinExistence type="predicted"/>
<name>A0A9Q3IU68_9BASI</name>
<dbReference type="Proteomes" id="UP000765509">
    <property type="component" value="Unassembled WGS sequence"/>
</dbReference>